<dbReference type="Pfam" id="PF26003">
    <property type="entry name" value="Integrase_N_phage"/>
    <property type="match status" value="1"/>
</dbReference>
<evidence type="ECO:0000259" key="6">
    <source>
        <dbReference type="PROSITE" id="PS51898"/>
    </source>
</evidence>
<keyword evidence="9" id="KW-1185">Reference proteome</keyword>
<dbReference type="Gene3D" id="1.10.150.130">
    <property type="match status" value="1"/>
</dbReference>
<dbReference type="Pfam" id="PF14659">
    <property type="entry name" value="Phage_int_SAM_3"/>
    <property type="match status" value="1"/>
</dbReference>
<dbReference type="Pfam" id="PF00589">
    <property type="entry name" value="Phage_integrase"/>
    <property type="match status" value="1"/>
</dbReference>
<dbReference type="InterPro" id="IPR002104">
    <property type="entry name" value="Integrase_catalytic"/>
</dbReference>
<evidence type="ECO:0000256" key="4">
    <source>
        <dbReference type="ARBA" id="ARBA00023172"/>
    </source>
</evidence>
<gene>
    <name evidence="8" type="ORF">R3P94_01495</name>
</gene>
<dbReference type="EMBL" id="JAWLKI010000001">
    <property type="protein sequence ID" value="MDV6306029.1"/>
    <property type="molecule type" value="Genomic_DNA"/>
</dbReference>
<evidence type="ECO:0000256" key="2">
    <source>
        <dbReference type="ARBA" id="ARBA00022908"/>
    </source>
</evidence>
<dbReference type="InterPro" id="IPR004107">
    <property type="entry name" value="Integrase_SAM-like_N"/>
</dbReference>
<feature type="domain" description="Core-binding (CB)" evidence="7">
    <location>
        <begin position="77"/>
        <end position="161"/>
    </location>
</feature>
<protein>
    <submittedName>
        <fullName evidence="8">Site-specific integrase</fullName>
    </submittedName>
</protein>
<dbReference type="PANTHER" id="PTHR30349">
    <property type="entry name" value="PHAGE INTEGRASE-RELATED"/>
    <property type="match status" value="1"/>
</dbReference>
<evidence type="ECO:0000256" key="3">
    <source>
        <dbReference type="ARBA" id="ARBA00023125"/>
    </source>
</evidence>
<keyword evidence="3 5" id="KW-0238">DNA-binding</keyword>
<dbReference type="PROSITE" id="PS51898">
    <property type="entry name" value="TYR_RECOMBINASE"/>
    <property type="match status" value="1"/>
</dbReference>
<evidence type="ECO:0000256" key="1">
    <source>
        <dbReference type="ARBA" id="ARBA00008857"/>
    </source>
</evidence>
<dbReference type="InterPro" id="IPR044068">
    <property type="entry name" value="CB"/>
</dbReference>
<dbReference type="InterPro" id="IPR013762">
    <property type="entry name" value="Integrase-like_cat_sf"/>
</dbReference>
<evidence type="ECO:0000256" key="5">
    <source>
        <dbReference type="PROSITE-ProRule" id="PRU01248"/>
    </source>
</evidence>
<sequence length="388" mass="42977">MVRGEGRKNAKTGAFGSVNKLPSGRYRARYVGPDGRRHNAPTTFVTVLDARGWLAVQQADIIRKAWTPPEAEPQAIVAFSEYAETWLAARTVKGQPLKDRTRDHYRDLLNNRLLPTFGKLPLSSITSEDVERWHRKQVELQTPTATANAYSLLNTIMQSAMKDSRRLVKTNPCVVSGAGNARRKKRIKPASLEQLAVIVENMPERLRLMVLLAAWCALRFSELSALRRADITLERDNTGKPVAGFVIVERGAVRAREKGRHATTPKSEAGERTVEIPPHLLPLVEHHLAEHVAAGRGSLLFPASHGGFLAPSTVYRHFYPARTAAGRDDLRFHDLRHTGAVLAASTGATLAELMNRLGHSTPTAALRYQHVVDGRDRSIARMLSKLAE</sequence>
<dbReference type="PANTHER" id="PTHR30349:SF64">
    <property type="entry name" value="PROPHAGE INTEGRASE INTD-RELATED"/>
    <property type="match status" value="1"/>
</dbReference>
<dbReference type="RefSeq" id="WP_096274950.1">
    <property type="nucleotide sequence ID" value="NZ_JAWLKI010000001.1"/>
</dbReference>
<evidence type="ECO:0000313" key="9">
    <source>
        <dbReference type="Proteomes" id="UP001185779"/>
    </source>
</evidence>
<evidence type="ECO:0000313" key="8">
    <source>
        <dbReference type="EMBL" id="MDV6306029.1"/>
    </source>
</evidence>
<proteinExistence type="inferred from homology"/>
<reference evidence="8 9" key="1">
    <citation type="submission" date="2023-10" db="EMBL/GenBank/DDBJ databases">
        <title>Development of a sustainable strategy for remediation of hydrocarbon-contaminated territories based on the waste exchange concept.</title>
        <authorList>
            <person name="Krivoruchko A."/>
        </authorList>
    </citation>
    <scope>NUCLEOTIDE SEQUENCE [LARGE SCALE GENOMIC DNA]</scope>
    <source>
        <strain evidence="8 9">IEGM 1266</strain>
    </source>
</reference>
<dbReference type="InterPro" id="IPR058717">
    <property type="entry name" value="Phage_L5_Integrase_N"/>
</dbReference>
<comment type="similarity">
    <text evidence="1">Belongs to the 'phage' integrase family.</text>
</comment>
<dbReference type="InterPro" id="IPR011010">
    <property type="entry name" value="DNA_brk_join_enz"/>
</dbReference>
<name>A0ABU4D8H2_9ACTN</name>
<comment type="caution">
    <text evidence="8">The sequence shown here is derived from an EMBL/GenBank/DDBJ whole genome shotgun (WGS) entry which is preliminary data.</text>
</comment>
<dbReference type="PROSITE" id="PS51900">
    <property type="entry name" value="CB"/>
    <property type="match status" value="1"/>
</dbReference>
<dbReference type="Proteomes" id="UP001185779">
    <property type="component" value="Unassembled WGS sequence"/>
</dbReference>
<dbReference type="InterPro" id="IPR050090">
    <property type="entry name" value="Tyrosine_recombinase_XerCD"/>
</dbReference>
<keyword evidence="2" id="KW-0229">DNA integration</keyword>
<dbReference type="SUPFAM" id="SSF56349">
    <property type="entry name" value="DNA breaking-rejoining enzymes"/>
    <property type="match status" value="1"/>
</dbReference>
<dbReference type="CDD" id="cd01189">
    <property type="entry name" value="INT_ICEBs1_C_like"/>
    <property type="match status" value="1"/>
</dbReference>
<accession>A0ABU4D8H2</accession>
<evidence type="ECO:0000259" key="7">
    <source>
        <dbReference type="PROSITE" id="PS51900"/>
    </source>
</evidence>
<dbReference type="InterPro" id="IPR010998">
    <property type="entry name" value="Integrase_recombinase_N"/>
</dbReference>
<dbReference type="Gene3D" id="1.10.443.10">
    <property type="entry name" value="Intergrase catalytic core"/>
    <property type="match status" value="1"/>
</dbReference>
<organism evidence="8 9">
    <name type="scientific">Gordonia amicalis</name>
    <dbReference type="NCBI Taxonomy" id="89053"/>
    <lineage>
        <taxon>Bacteria</taxon>
        <taxon>Bacillati</taxon>
        <taxon>Actinomycetota</taxon>
        <taxon>Actinomycetes</taxon>
        <taxon>Mycobacteriales</taxon>
        <taxon>Gordoniaceae</taxon>
        <taxon>Gordonia</taxon>
    </lineage>
</organism>
<feature type="domain" description="Tyr recombinase" evidence="6">
    <location>
        <begin position="185"/>
        <end position="381"/>
    </location>
</feature>
<keyword evidence="4" id="KW-0233">DNA recombination</keyword>